<accession>A0A7G9Z4I7</accession>
<proteinExistence type="predicted"/>
<organism evidence="1">
    <name type="scientific">Candidatus Methanophaga sp. ANME-1 ERB7</name>
    <dbReference type="NCBI Taxonomy" id="2759913"/>
    <lineage>
        <taxon>Archaea</taxon>
        <taxon>Methanobacteriati</taxon>
        <taxon>Methanobacteriota</taxon>
        <taxon>Stenosarchaea group</taxon>
        <taxon>Methanomicrobia</taxon>
        <taxon>Candidatus Methanophagales</taxon>
        <taxon>Candidatus Methanophagaceae</taxon>
        <taxon>Candidatus Methanophaga</taxon>
    </lineage>
</organism>
<evidence type="ECO:0000313" key="1">
    <source>
        <dbReference type="EMBL" id="QNO55171.1"/>
    </source>
</evidence>
<dbReference type="AlphaFoldDB" id="A0A7G9Z4I7"/>
<protein>
    <submittedName>
        <fullName evidence="1">Uncharacterized protein</fullName>
    </submittedName>
</protein>
<reference evidence="1" key="1">
    <citation type="submission" date="2020-06" db="EMBL/GenBank/DDBJ databases">
        <title>Unique genomic features of the anaerobic methanotrophic archaea.</title>
        <authorList>
            <person name="Chadwick G.L."/>
            <person name="Skennerton C.T."/>
            <person name="Laso-Perez R."/>
            <person name="Leu A.O."/>
            <person name="Speth D.R."/>
            <person name="Yu H."/>
            <person name="Morgan-Lang C."/>
            <person name="Hatzenpichler R."/>
            <person name="Goudeau D."/>
            <person name="Malmstrom R."/>
            <person name="Brazelton W.J."/>
            <person name="Woyke T."/>
            <person name="Hallam S.J."/>
            <person name="Tyson G.W."/>
            <person name="Wegener G."/>
            <person name="Boetius A."/>
            <person name="Orphan V."/>
        </authorList>
    </citation>
    <scope>NUCLEOTIDE SEQUENCE</scope>
</reference>
<name>A0A7G9Z4I7_9EURY</name>
<gene>
    <name evidence="1" type="ORF">FBIBDDDO_00033</name>
</gene>
<sequence length="68" mass="7891">MGRLDVRGISEETLIEFKRHVQKKYGKIHTVLGLEVEKALKSYLTEIEFQERLASPESQCKSTHMEVD</sequence>
<dbReference type="EMBL" id="MT631604">
    <property type="protein sequence ID" value="QNO55171.1"/>
    <property type="molecule type" value="Genomic_DNA"/>
</dbReference>